<dbReference type="EMBL" id="JAMKOV010000001">
    <property type="protein sequence ID" value="KAI8044282.1"/>
    <property type="molecule type" value="Genomic_DNA"/>
</dbReference>
<protein>
    <recommendedName>
        <fullName evidence="14">U6 snRNA phosphodiesterase</fullName>
        <ecNumber evidence="14">3.1.4.-</ecNumber>
    </recommendedName>
</protein>
<dbReference type="FunFam" id="3.90.1140.10:FF:000002">
    <property type="entry name" value="U6 snRNA phosphodiesterase"/>
    <property type="match status" value="1"/>
</dbReference>
<dbReference type="EC" id="3.1.4.-" evidence="14"/>
<keyword evidence="10" id="KW-0472">Membrane</keyword>
<dbReference type="GO" id="GO:0034477">
    <property type="term" value="P:U6 snRNA 3'-end processing"/>
    <property type="evidence" value="ECO:0007669"/>
    <property type="project" value="UniProtKB-UniRule"/>
</dbReference>
<keyword evidence="7 14" id="KW-0378">Hydrolase</keyword>
<feature type="active site" description="Proton donor/acceptor" evidence="14">
    <location>
        <position position="303"/>
    </location>
</feature>
<evidence type="ECO:0000256" key="10">
    <source>
        <dbReference type="ARBA" id="ARBA00023136"/>
    </source>
</evidence>
<dbReference type="GO" id="GO:0006850">
    <property type="term" value="P:pyruvate import into mitochondria"/>
    <property type="evidence" value="ECO:0007669"/>
    <property type="project" value="InterPro"/>
</dbReference>
<comment type="caution">
    <text evidence="16">The sequence shown here is derived from an EMBL/GenBank/DDBJ whole genome shotgun (WGS) entry which is preliminary data.</text>
</comment>
<accession>A0A9Q0BTM8</accession>
<evidence type="ECO:0000256" key="8">
    <source>
        <dbReference type="ARBA" id="ARBA00022989"/>
    </source>
</evidence>
<dbReference type="Pfam" id="PF03650">
    <property type="entry name" value="MPC"/>
    <property type="match status" value="1"/>
</dbReference>
<dbReference type="GO" id="GO:1990838">
    <property type="term" value="F:poly(U)-specific exoribonuclease activity, producing 3' uridine cyclic phosphate ends"/>
    <property type="evidence" value="ECO:0007669"/>
    <property type="project" value="UniProtKB-UniRule"/>
</dbReference>
<comment type="similarity">
    <text evidence="14">Belongs to the 2H phosphoesterase superfamily. USB1 family.</text>
</comment>
<dbReference type="Pfam" id="PF09749">
    <property type="entry name" value="HVSL"/>
    <property type="match status" value="1"/>
</dbReference>
<evidence type="ECO:0000256" key="7">
    <source>
        <dbReference type="ARBA" id="ARBA00022801"/>
    </source>
</evidence>
<dbReference type="AlphaFoldDB" id="A0A9Q0BTM8"/>
<dbReference type="HAMAP" id="MF_03040">
    <property type="entry name" value="USB1"/>
    <property type="match status" value="1"/>
</dbReference>
<evidence type="ECO:0000256" key="12">
    <source>
        <dbReference type="ARBA" id="ARBA00023242"/>
    </source>
</evidence>
<reference evidence="16" key="1">
    <citation type="journal article" date="2023" name="Genome Biol. Evol.">
        <title>Long-read-based Genome Assembly of Drosophila gunungcola Reveals Fewer Chemosensory Genes in Flower-breeding Species.</title>
        <authorList>
            <person name="Negi A."/>
            <person name="Liao B.Y."/>
            <person name="Yeh S.D."/>
        </authorList>
    </citation>
    <scope>NUCLEOTIDE SEQUENCE</scope>
    <source>
        <strain evidence="16">Sukarami</strain>
    </source>
</reference>
<feature type="active site" description="Proton donor/acceptor" evidence="14">
    <location>
        <position position="214"/>
    </location>
</feature>
<keyword evidence="8" id="KW-1133">Transmembrane helix</keyword>
<dbReference type="PANTHER" id="PTHR13522">
    <property type="entry name" value="U6 SNRNA PHOSPHODIESTERASE 1"/>
    <property type="match status" value="1"/>
</dbReference>
<comment type="similarity">
    <text evidence="2 15">Belongs to the mitochondrial pyruvate carrier (MPC) (TC 2.A.105) family.</text>
</comment>
<name>A0A9Q0BTM8_9MUSC</name>
<dbReference type="GO" id="GO:0005634">
    <property type="term" value="C:nucleus"/>
    <property type="evidence" value="ECO:0007669"/>
    <property type="project" value="UniProtKB-SubCell"/>
</dbReference>
<gene>
    <name evidence="16" type="ORF">M5D96_000433</name>
</gene>
<dbReference type="InterPro" id="IPR027521">
    <property type="entry name" value="Usb1"/>
</dbReference>
<keyword evidence="4" id="KW-0812">Transmembrane</keyword>
<keyword evidence="6 15" id="KW-0999">Mitochondrion inner membrane</keyword>
<organism evidence="16 17">
    <name type="scientific">Drosophila gunungcola</name>
    <name type="common">fruit fly</name>
    <dbReference type="NCBI Taxonomy" id="103775"/>
    <lineage>
        <taxon>Eukaryota</taxon>
        <taxon>Metazoa</taxon>
        <taxon>Ecdysozoa</taxon>
        <taxon>Arthropoda</taxon>
        <taxon>Hexapoda</taxon>
        <taxon>Insecta</taxon>
        <taxon>Pterygota</taxon>
        <taxon>Neoptera</taxon>
        <taxon>Endopterygota</taxon>
        <taxon>Diptera</taxon>
        <taxon>Brachycera</taxon>
        <taxon>Muscomorpha</taxon>
        <taxon>Ephydroidea</taxon>
        <taxon>Drosophilidae</taxon>
        <taxon>Drosophila</taxon>
        <taxon>Sophophora</taxon>
    </lineage>
</organism>
<evidence type="ECO:0000256" key="11">
    <source>
        <dbReference type="ARBA" id="ARBA00023239"/>
    </source>
</evidence>
<comment type="subcellular location">
    <subcellularLocation>
        <location evidence="1 15">Mitochondrion inner membrane</location>
        <topology evidence="1 15">Multi-pass membrane protein</topology>
    </subcellularLocation>
    <subcellularLocation>
        <location evidence="14">Nucleus</location>
    </subcellularLocation>
</comment>
<dbReference type="GO" id="GO:0005743">
    <property type="term" value="C:mitochondrial inner membrane"/>
    <property type="evidence" value="ECO:0007669"/>
    <property type="project" value="UniProtKB-SubCell"/>
</dbReference>
<evidence type="ECO:0000256" key="15">
    <source>
        <dbReference type="RuleBase" id="RU363100"/>
    </source>
</evidence>
<comment type="catalytic activity">
    <reaction evidence="13">
        <text>a 3'-end uridylyl-uridine-RNA = a 3'-end 2',3'-cyclophospho-uridine-RNA + uridine</text>
        <dbReference type="Rhea" id="RHEA:46052"/>
        <dbReference type="Rhea" id="RHEA-COMP:17384"/>
        <dbReference type="Rhea" id="RHEA-COMP:17385"/>
        <dbReference type="ChEBI" id="CHEBI:16704"/>
        <dbReference type="ChEBI" id="CHEBI:85643"/>
        <dbReference type="ChEBI" id="CHEBI:85644"/>
    </reaction>
    <physiologicalReaction direction="left-to-right" evidence="13">
        <dbReference type="Rhea" id="RHEA:46053"/>
    </physiologicalReaction>
</comment>
<dbReference type="InterPro" id="IPR005336">
    <property type="entry name" value="MPC"/>
</dbReference>
<dbReference type="InterPro" id="IPR009097">
    <property type="entry name" value="Cyclic_Pdiesterase"/>
</dbReference>
<proteinExistence type="inferred from homology"/>
<keyword evidence="17" id="KW-1185">Reference proteome</keyword>
<keyword evidence="5 14" id="KW-0540">Nuclease</keyword>
<evidence type="ECO:0000256" key="13">
    <source>
        <dbReference type="ARBA" id="ARBA00029300"/>
    </source>
</evidence>
<evidence type="ECO:0000256" key="9">
    <source>
        <dbReference type="ARBA" id="ARBA00023128"/>
    </source>
</evidence>
<keyword evidence="3 15" id="KW-0813">Transport</keyword>
<comment type="function">
    <text evidence="14">Phosphodiesterase responsible for the U6 snRNA 3' end processing. Acts as an exoribonuclease (RNase) responsible for trimming the poly(U) tract of the last nucleotides in the pre-U6 snRNA molecule, leading to the formation of mature U6 snRNA.</text>
</comment>
<keyword evidence="12 14" id="KW-0539">Nucleus</keyword>
<dbReference type="SUPFAM" id="SSF55144">
    <property type="entry name" value="LigT-like"/>
    <property type="match status" value="1"/>
</dbReference>
<keyword evidence="11" id="KW-0456">Lyase</keyword>
<evidence type="ECO:0000313" key="17">
    <source>
        <dbReference type="Proteomes" id="UP001059596"/>
    </source>
</evidence>
<comment type="function">
    <text evidence="15">Mediates the uptake of pyruvate into mitochondria.</text>
</comment>
<keyword evidence="9 15" id="KW-0496">Mitochondrion</keyword>
<evidence type="ECO:0000256" key="2">
    <source>
        <dbReference type="ARBA" id="ARBA00006416"/>
    </source>
</evidence>
<evidence type="ECO:0000256" key="5">
    <source>
        <dbReference type="ARBA" id="ARBA00022722"/>
    </source>
</evidence>
<dbReference type="PANTHER" id="PTHR13522:SF3">
    <property type="entry name" value="U6 SNRNA PHOSPHODIESTERASE 1"/>
    <property type="match status" value="1"/>
</dbReference>
<evidence type="ECO:0000256" key="3">
    <source>
        <dbReference type="ARBA" id="ARBA00022448"/>
    </source>
</evidence>
<evidence type="ECO:0000256" key="1">
    <source>
        <dbReference type="ARBA" id="ARBA00004448"/>
    </source>
</evidence>
<sequence length="355" mass="39517">MSANPPTPPSTAPASTGKGLHSRAYNSLIGACDKYVPAKMRPLWMHPAGPKTIFFWAPLVKWSLVIAGLSDLTRPADMISPNGCLALGATNLIWTRYSLVIIPKNYSLFAVNLFVSLTQLFQLGRAYNYRPALPTAAALLGPKKPKPEDFVDDVVDDPALHGGRIRSFKHERGNWATYVYVPATACAEQLEEFQAEAIAQLGPHLELQPNESLHLSLSRTVVLQYHQIDEFSRSLQAALNSSTSFAATLQGLRIYTNEERTRTFIAAPLDAAFTEKMSAILQPIDQVMLDYRLQQFYVPASFHVSLLWCVGDQEHLLNSKLKELNELLEDQDTLSLAVTEVHLKCGNKDFTYMLK</sequence>
<evidence type="ECO:0000256" key="14">
    <source>
        <dbReference type="HAMAP-Rule" id="MF_03040"/>
    </source>
</evidence>
<dbReference type="GO" id="GO:0016829">
    <property type="term" value="F:lyase activity"/>
    <property type="evidence" value="ECO:0007669"/>
    <property type="project" value="UniProtKB-KW"/>
</dbReference>
<evidence type="ECO:0000256" key="4">
    <source>
        <dbReference type="ARBA" id="ARBA00022692"/>
    </source>
</evidence>
<evidence type="ECO:0000313" key="16">
    <source>
        <dbReference type="EMBL" id="KAI8044282.1"/>
    </source>
</evidence>
<evidence type="ECO:0000256" key="6">
    <source>
        <dbReference type="ARBA" id="ARBA00022792"/>
    </source>
</evidence>
<dbReference type="Proteomes" id="UP001059596">
    <property type="component" value="Chromosome 3R"/>
</dbReference>
<dbReference type="Gene3D" id="3.90.1140.10">
    <property type="entry name" value="Cyclic phosphodiesterase"/>
    <property type="match status" value="1"/>
</dbReference>